<feature type="region of interest" description="Disordered" evidence="1">
    <location>
        <begin position="773"/>
        <end position="798"/>
    </location>
</feature>
<evidence type="ECO:0000313" key="3">
    <source>
        <dbReference type="EMBL" id="CCM16131.1"/>
    </source>
</evidence>
<feature type="compositionally biased region" description="Polar residues" evidence="1">
    <location>
        <begin position="373"/>
        <end position="382"/>
    </location>
</feature>
<dbReference type="EMBL" id="CALQ01001011">
    <property type="protein sequence ID" value="CCM16131.1"/>
    <property type="molecule type" value="Genomic_DNA"/>
</dbReference>
<evidence type="ECO:0000256" key="2">
    <source>
        <dbReference type="SAM" id="Phobius"/>
    </source>
</evidence>
<proteinExistence type="predicted"/>
<keyword evidence="2" id="KW-0472">Membrane</keyword>
<feature type="region of interest" description="Disordered" evidence="1">
    <location>
        <begin position="1115"/>
        <end position="1153"/>
    </location>
</feature>
<dbReference type="InterPro" id="IPR036770">
    <property type="entry name" value="Ankyrin_rpt-contain_sf"/>
</dbReference>
<feature type="region of interest" description="Disordered" evidence="1">
    <location>
        <begin position="139"/>
        <end position="163"/>
    </location>
</feature>
<organism evidence="3">
    <name type="scientific">Leishmania guyanensis</name>
    <dbReference type="NCBI Taxonomy" id="5670"/>
    <lineage>
        <taxon>Eukaryota</taxon>
        <taxon>Discoba</taxon>
        <taxon>Euglenozoa</taxon>
        <taxon>Kinetoplastea</taxon>
        <taxon>Metakinetoplastina</taxon>
        <taxon>Trypanosomatida</taxon>
        <taxon>Trypanosomatidae</taxon>
        <taxon>Leishmaniinae</taxon>
        <taxon>Leishmania</taxon>
        <taxon>Leishmania guyanensis species complex</taxon>
    </lineage>
</organism>
<dbReference type="Gene3D" id="1.25.40.20">
    <property type="entry name" value="Ankyrin repeat-containing domain"/>
    <property type="match status" value="1"/>
</dbReference>
<keyword evidence="2" id="KW-0812">Transmembrane</keyword>
<accession>A0A1E1J0B3</accession>
<feature type="transmembrane region" description="Helical" evidence="2">
    <location>
        <begin position="977"/>
        <end position="999"/>
    </location>
</feature>
<protein>
    <recommendedName>
        <fullName evidence="4">Ankyrin repeat protein</fullName>
    </recommendedName>
</protein>
<feature type="region of interest" description="Disordered" evidence="1">
    <location>
        <begin position="356"/>
        <end position="386"/>
    </location>
</feature>
<gene>
    <name evidence="3" type="primary">LgM4147LRVhigh.25.01220.00840</name>
    <name evidence="3" type="ORF">BN36_2536390</name>
</gene>
<feature type="compositionally biased region" description="Basic residues" evidence="1">
    <location>
        <begin position="1134"/>
        <end position="1145"/>
    </location>
</feature>
<feature type="transmembrane region" description="Helical" evidence="2">
    <location>
        <begin position="1078"/>
        <end position="1101"/>
    </location>
</feature>
<feature type="compositionally biased region" description="Polar residues" evidence="1">
    <location>
        <begin position="153"/>
        <end position="163"/>
    </location>
</feature>
<sequence length="1153" mass="124246">MPWPRDPFVSDGDYTTPLPQQPCEAALWRAVTSLYQYSSLAALLKVSAPTVIAAPASPLPANDKPASVAVVPHIGAPTEGHDTAVPLSSFSAPSSTATTTRPQVMEWRSNVSAATDAVWPLGTPSPSFTLSIASPPATPVTENLSNPPAVASQLPSPRSTGSWSDKGDLFANGSTTGYICAACHRVLEPVQALLTQFNAGKLHVGASVVDLAVQHPLPYLRVELVRLLLTFRRWNWSMCAPVAVAASVGDVDVLASLLSVEELEPNLGFPLRVAVQCHRNDQVLPFLVSHHRINPNYGGAFYVAVVIGNTEAMHILGAAAQVNVNRFANGEGTSALLYALRQLLVCSAIVAAAQQPSSTTSSAPRHSRKPQRGITSSSSPLPSTAEKMVTASPLFAGKVGDGVNAHAKHQPLKLLSGNADSSGVAFFAGATASGGTPFPSVSSNMIGPLWQRDRPHFRNVSPVVTMDDEHDDITLPAHGEDKDETHSIALQQDTVAHPLLTAQHWWAVLLYLLDHPAIEVNIGFYITPLQMAVFAGNVEVVSLLLQHPHLRPNCLPKPASVLCASYSLLQRQTLSKDALRCVVATPVEMAVQLHQLEIFKLLVRDPRVRLPMQLTMNLERLAWDAEAIPYLTILAQHRVDWEGWGWRWRRLCVLIATAANCVIALCSWAVWCAWYDSLRPCGVGLLCMYGVQVIMGVFLVAWEAYVTQTASSAVQQPAPVLVAFVQHLVPPWPSAWQCGFSAVLLLCPGMVPLLDLLCAWILYKTHRDRRPLQTAAHPGGAEPEVPPQHRPADLADSSTNCARLPNVSRERIDGAWRQSVWLPTPHEWPGMSVVSSVSGHDSFKGVPCLASFSYKESFSRLRTAMARTRQEVVTDSGDQRRLHAVGGAPASATAESAVPTSAHPMTTSTVGHASVLDGEFASHRTSSIMTNSIIASSPVGHRNSWVVPGRPSRFAAPTEYHTPDLTLRALAYVTYDWLLVTPRLLLSAVAILMFLYMLFPSSLSTLPSPSTIMVRKTTTAKADEAIPFPFTTAARDGTTTHSISALHYYDRLLSATLTEAAAIAVETNPADLAHLTTMMILVGLCGLVASIVSGTVLLAMVTSLRTITTKSCFANSGDRDNAGGRSGRNGYILRHGKRNTPRRAVAKSTDSMR</sequence>
<feature type="transmembrane region" description="Helical" evidence="2">
    <location>
        <begin position="740"/>
        <end position="763"/>
    </location>
</feature>
<reference evidence="3" key="1">
    <citation type="submission" date="2012-08" db="EMBL/GenBank/DDBJ databases">
        <title>Comparative genomics of metastatic and non-metastatic Leishmania guyanensis provides insights into polygenic factors involved in Leishmania RNA virus infection.</title>
        <authorList>
            <person name="Smith D."/>
            <person name="Hertz-Fowler C."/>
            <person name="Martin R."/>
            <person name="Dickens N."/>
            <person name="Fasel N."/>
            <person name="Falquet L."/>
            <person name="Beverley S."/>
            <person name="Zangger H."/>
            <person name="Calderon-Copete S."/>
            <person name="Mottram J."/>
            <person name="Xenarios I."/>
        </authorList>
    </citation>
    <scope>NUCLEOTIDE SEQUENCE</scope>
    <source>
        <strain evidence="3">MHOM/BR/75/M4147/SSU:IR2SAT-LUC</strain>
    </source>
</reference>
<evidence type="ECO:0008006" key="4">
    <source>
        <dbReference type="Google" id="ProtNLM"/>
    </source>
</evidence>
<dbReference type="SUPFAM" id="SSF48403">
    <property type="entry name" value="Ankyrin repeat"/>
    <property type="match status" value="2"/>
</dbReference>
<dbReference type="AlphaFoldDB" id="A0A1E1J0B3"/>
<keyword evidence="2" id="KW-1133">Transmembrane helix</keyword>
<feature type="transmembrane region" description="Helical" evidence="2">
    <location>
        <begin position="653"/>
        <end position="674"/>
    </location>
</feature>
<feature type="transmembrane region" description="Helical" evidence="2">
    <location>
        <begin position="681"/>
        <end position="702"/>
    </location>
</feature>
<name>A0A1E1J0B3_LEIGU</name>
<evidence type="ECO:0000256" key="1">
    <source>
        <dbReference type="SAM" id="MobiDB-lite"/>
    </source>
</evidence>